<proteinExistence type="predicted"/>
<evidence type="ECO:0000313" key="2">
    <source>
        <dbReference type="EMBL" id="MBB2990556.1"/>
    </source>
</evidence>
<keyword evidence="1" id="KW-1133">Transmembrane helix</keyword>
<reference evidence="2 3" key="1">
    <citation type="submission" date="2020-08" db="EMBL/GenBank/DDBJ databases">
        <title>The Agave Microbiome: Exploring the role of microbial communities in plant adaptations to desert environments.</title>
        <authorList>
            <person name="Partida-Martinez L.P."/>
        </authorList>
    </citation>
    <scope>NUCLEOTIDE SEQUENCE [LARGE SCALE GENOMIC DNA]</scope>
    <source>
        <strain evidence="2 3">AT2.18</strain>
    </source>
</reference>
<name>A0A839Q8K9_MYCIR</name>
<accession>A0A839Q8K9</accession>
<sequence length="76" mass="7569">MTTAEHARAIATRPAGTVLIAGVPWPAYKVLALLVGVVVALVVAVATATAAPAVLSGSGAAALVWLGLGWRTASRH</sequence>
<protein>
    <submittedName>
        <fullName evidence="2">Uncharacterized protein</fullName>
    </submittedName>
</protein>
<keyword evidence="1" id="KW-0812">Transmembrane</keyword>
<dbReference type="EMBL" id="JACHVU010000003">
    <property type="protein sequence ID" value="MBB2990556.1"/>
    <property type="molecule type" value="Genomic_DNA"/>
</dbReference>
<organism evidence="2 3">
    <name type="scientific">Mycolicibacterium iranicum</name>
    <name type="common">Mycobacterium iranicum</name>
    <dbReference type="NCBI Taxonomy" id="912594"/>
    <lineage>
        <taxon>Bacteria</taxon>
        <taxon>Bacillati</taxon>
        <taxon>Actinomycetota</taxon>
        <taxon>Actinomycetes</taxon>
        <taxon>Mycobacteriales</taxon>
        <taxon>Mycobacteriaceae</taxon>
        <taxon>Mycolicibacterium</taxon>
    </lineage>
</organism>
<comment type="caution">
    <text evidence="2">The sequence shown here is derived from an EMBL/GenBank/DDBJ whole genome shotgun (WGS) entry which is preliminary data.</text>
</comment>
<dbReference type="RefSeq" id="WP_183467770.1">
    <property type="nucleotide sequence ID" value="NZ_JACHVU010000003.1"/>
</dbReference>
<feature type="transmembrane region" description="Helical" evidence="1">
    <location>
        <begin position="33"/>
        <end position="66"/>
    </location>
</feature>
<evidence type="ECO:0000256" key="1">
    <source>
        <dbReference type="SAM" id="Phobius"/>
    </source>
</evidence>
<keyword evidence="1" id="KW-0472">Membrane</keyword>
<dbReference type="Proteomes" id="UP000550501">
    <property type="component" value="Unassembled WGS sequence"/>
</dbReference>
<gene>
    <name evidence="2" type="ORF">FHR72_002024</name>
</gene>
<evidence type="ECO:0000313" key="3">
    <source>
        <dbReference type="Proteomes" id="UP000550501"/>
    </source>
</evidence>
<dbReference type="AlphaFoldDB" id="A0A839Q8K9"/>
<keyword evidence="3" id="KW-1185">Reference proteome</keyword>